<keyword evidence="2" id="KW-0472">Membrane</keyword>
<dbReference type="KEGG" id="sdr:SCD_n00272"/>
<feature type="transmembrane region" description="Helical" evidence="2">
    <location>
        <begin position="401"/>
        <end position="425"/>
    </location>
</feature>
<name>S6AED6_SULDS</name>
<dbReference type="AlphaFoldDB" id="S6AED6"/>
<keyword evidence="2" id="KW-1133">Transmembrane helix</keyword>
<feature type="transmembrane region" description="Helical" evidence="2">
    <location>
        <begin position="446"/>
        <end position="472"/>
    </location>
</feature>
<gene>
    <name evidence="3" type="ORF">SCD_n00272</name>
</gene>
<feature type="transmembrane region" description="Helical" evidence="2">
    <location>
        <begin position="492"/>
        <end position="514"/>
    </location>
</feature>
<evidence type="ECO:0000256" key="2">
    <source>
        <dbReference type="SAM" id="Phobius"/>
    </source>
</evidence>
<evidence type="ECO:0000256" key="1">
    <source>
        <dbReference type="SAM" id="Coils"/>
    </source>
</evidence>
<dbReference type="EMBL" id="AP013066">
    <property type="protein sequence ID" value="BAN34121.1"/>
    <property type="molecule type" value="Genomic_DNA"/>
</dbReference>
<sequence length="675" mass="75300">MSNPGLSEDAKVTTCGGPKEAATRLQQRIEQAGETLQGLSVFVSGNALDVPPPASLFIVDLADEDAIKRRVAELAEAVKAKQPVPPQPGSVADCASRYPELAAQSAELDSLKTKINRLRLEFLSLPRVRRDTLVSSQQSVLAHGQKVAELEHERASAERQQSEASGLIETAEAQARSEITVDLRELASQRALLEKSREEIAGLQVRFSTHLRERTEGYRNTASQLSGLASVLTQGYLPQKINAAYDQTVQIWRQLVDQGFERIVDPQRYEPLPTLPVVPAVLLSRLGADPQAGAYQDAYRKAQIEYASVAALRQERFAEERNSLFRLLLQASKLRSELLKETAAIDHTPAFQLSRNYFSDLYREIRIVPYRLYAFLATQFLDIREKAGKGMLGLLEIAGQLAIFALLVAIPFAIFYSVRGIGGWLDGLRREMIREQMHLTEARRRMVRVTAIVIRRITVYLPWVVMLLGIWLAERLIAATVFAEIAAVLPYLAYYVWFRIFVNLVSGLMGIIAYTGTLKGVTAVGVRIQHTAKRVGAFFFIALAMKHATLDVVGEALVYRIVSVLMIYLGAVICFVAARQWRDEIVSRADRVLPVWLAGRVQQVCSGWLTWFGCLPALILVIGGMLFSRVRNWAGETDLFKHIGAEIFRRRIEGKVGGDAENAAQKKTGRYRLNI</sequence>
<dbReference type="HOGENOM" id="CLU_407039_0_0_4"/>
<reference evidence="3 4" key="1">
    <citation type="journal article" date="2012" name="Appl. Environ. Microbiol.">
        <title>Draft genome sequence of a psychrotolerant sulfur-oxidizing bacterium, Sulfuricella denitrificans skB26, and proteomic insights into cold adaptation.</title>
        <authorList>
            <person name="Watanabe T."/>
            <person name="Kojima H."/>
            <person name="Fukui M."/>
        </authorList>
    </citation>
    <scope>NUCLEOTIDE SEQUENCE [LARGE SCALE GENOMIC DNA]</scope>
    <source>
        <strain evidence="4">skB26</strain>
    </source>
</reference>
<accession>S6AED6</accession>
<evidence type="ECO:0000313" key="3">
    <source>
        <dbReference type="EMBL" id="BAN34121.1"/>
    </source>
</evidence>
<keyword evidence="1" id="KW-0175">Coiled coil</keyword>
<dbReference type="Proteomes" id="UP000015559">
    <property type="component" value="Chromosome"/>
</dbReference>
<feature type="transmembrane region" description="Helical" evidence="2">
    <location>
        <begin position="608"/>
        <end position="627"/>
    </location>
</feature>
<feature type="transmembrane region" description="Helical" evidence="2">
    <location>
        <begin position="559"/>
        <end position="578"/>
    </location>
</feature>
<feature type="coiled-coil region" evidence="1">
    <location>
        <begin position="101"/>
        <end position="206"/>
    </location>
</feature>
<evidence type="ECO:0000313" key="4">
    <source>
        <dbReference type="Proteomes" id="UP000015559"/>
    </source>
</evidence>
<protein>
    <submittedName>
        <fullName evidence="3">Uncharacterized protein</fullName>
    </submittedName>
</protein>
<dbReference type="eggNOG" id="COG2256">
    <property type="taxonomic scope" value="Bacteria"/>
</dbReference>
<keyword evidence="4" id="KW-1185">Reference proteome</keyword>
<organism evidence="3 4">
    <name type="scientific">Sulfuricella denitrificans (strain DSM 22764 / NBRC 105220 / skB26)</name>
    <dbReference type="NCBI Taxonomy" id="1163617"/>
    <lineage>
        <taxon>Bacteria</taxon>
        <taxon>Pseudomonadati</taxon>
        <taxon>Pseudomonadota</taxon>
        <taxon>Betaproteobacteria</taxon>
        <taxon>Nitrosomonadales</taxon>
        <taxon>Sulfuricellaceae</taxon>
        <taxon>Sulfuricella</taxon>
    </lineage>
</organism>
<proteinExistence type="predicted"/>
<dbReference type="STRING" id="1163617.SCD_n00272"/>
<keyword evidence="2" id="KW-0812">Transmembrane</keyword>